<dbReference type="PANTHER" id="PTHR23110">
    <property type="entry name" value="BTB DOMAIN TRANSCRIPTION FACTOR"/>
    <property type="match status" value="1"/>
</dbReference>
<accession>A0A8J2PFI9</accession>
<dbReference type="OrthoDB" id="6482909at2759"/>
<name>A0A8J2PFI9_9HEXA</name>
<dbReference type="Pfam" id="PF00651">
    <property type="entry name" value="BTB"/>
    <property type="match status" value="1"/>
</dbReference>
<dbReference type="PROSITE" id="PS50097">
    <property type="entry name" value="BTB"/>
    <property type="match status" value="1"/>
</dbReference>
<dbReference type="EMBL" id="CAJVCH010544092">
    <property type="protein sequence ID" value="CAG7827592.1"/>
    <property type="molecule type" value="Genomic_DNA"/>
</dbReference>
<dbReference type="SMART" id="SM00225">
    <property type="entry name" value="BTB"/>
    <property type="match status" value="1"/>
</dbReference>
<dbReference type="InterPro" id="IPR051095">
    <property type="entry name" value="Dros_DevTransReg"/>
</dbReference>
<evidence type="ECO:0000313" key="4">
    <source>
        <dbReference type="EMBL" id="CAG7827592.1"/>
    </source>
</evidence>
<keyword evidence="5" id="KW-1185">Reference proteome</keyword>
<gene>
    <name evidence="4" type="ORF">AFUS01_LOCUS37570</name>
</gene>
<evidence type="ECO:0000259" key="3">
    <source>
        <dbReference type="PROSITE" id="PS50097"/>
    </source>
</evidence>
<feature type="region of interest" description="Disordered" evidence="2">
    <location>
        <begin position="364"/>
        <end position="390"/>
    </location>
</feature>
<sequence length="704" mass="77290">MTTISPGSNAEADRSASAGNSPHQIQPPSIPNDLPERNKTMHGDMFRSAASCLRGEKLSEVEDRLFSLKWNEFNKHLTEGFSDLYYTQDFADVTLCCEGKSIHAHKIVLAMCSPYFREIFKENPCRHPVVIIKGISFQDLQRILRFIYFGQVSIVKNKIQDFIEAAELIKLDGITPKNSARREREERRHKENMNVHSGPPSPVESNYSGPSASTINNVDYQNQGQYHHGINQVSKEFFPLTNTSNTNPNIHDGAIEERICGQELEPESPSSRSPSFLEARYGSPRVASGDAGAMTSTVPSSSKFNHRELACVQPSSGVNHGIKKNSSRWASFVWSPDAQRDPTLVANAHDAFPCIRTPPIDHTVQSSARPLSNDSNASRIPSTGSSCGETESFIEPPILRKVPIMEECSPECTPESFANCCPSEYELSIRPAESTYSHIKSFTTPSGMVVTSTLHGLGHPTSSTGGSWAIGHVKPCTATSASLQTSGKLSGSGFRLPLVPAVHHPNGSMISKSQTCIEGLSQSSVPAKKRFSQVGHRFLGYAEQQQVSISEETVDLHRTSQLVKPGIVVSASQGSPCKMITAVTSSSTMSTIPRLKSHRQSHVPSSARYTTAEVDALVDSVNDHSGPYVPCKICDKLVKRERLRAHIHECHLVHGEKIICPHCGVGLKSKGSYRVHVWRHRRGVLAKGTKSKWMLSQRPRVSTP</sequence>
<evidence type="ECO:0000256" key="1">
    <source>
        <dbReference type="ARBA" id="ARBA00023242"/>
    </source>
</evidence>
<dbReference type="CDD" id="cd18315">
    <property type="entry name" value="BTB_POZ_BAB-like"/>
    <property type="match status" value="1"/>
</dbReference>
<dbReference type="Proteomes" id="UP000708208">
    <property type="component" value="Unassembled WGS sequence"/>
</dbReference>
<feature type="region of interest" description="Disordered" evidence="2">
    <location>
        <begin position="1"/>
        <end position="40"/>
    </location>
</feature>
<dbReference type="PANTHER" id="PTHR23110:SF106">
    <property type="entry name" value="FI01104P"/>
    <property type="match status" value="1"/>
</dbReference>
<evidence type="ECO:0000256" key="2">
    <source>
        <dbReference type="SAM" id="MobiDB-lite"/>
    </source>
</evidence>
<dbReference type="GO" id="GO:0005634">
    <property type="term" value="C:nucleus"/>
    <property type="evidence" value="ECO:0007669"/>
    <property type="project" value="TreeGrafter"/>
</dbReference>
<feature type="compositionally biased region" description="Basic and acidic residues" evidence="2">
    <location>
        <begin position="180"/>
        <end position="193"/>
    </location>
</feature>
<feature type="compositionally biased region" description="Polar residues" evidence="2">
    <location>
        <begin position="17"/>
        <end position="27"/>
    </location>
</feature>
<feature type="domain" description="BTB" evidence="3">
    <location>
        <begin position="91"/>
        <end position="156"/>
    </location>
</feature>
<keyword evidence="1" id="KW-0539">Nucleus</keyword>
<evidence type="ECO:0000313" key="5">
    <source>
        <dbReference type="Proteomes" id="UP000708208"/>
    </source>
</evidence>
<dbReference type="InterPro" id="IPR000210">
    <property type="entry name" value="BTB/POZ_dom"/>
</dbReference>
<dbReference type="AlphaFoldDB" id="A0A8J2PFI9"/>
<feature type="compositionally biased region" description="Polar residues" evidence="2">
    <location>
        <begin position="364"/>
        <end position="389"/>
    </location>
</feature>
<proteinExistence type="predicted"/>
<dbReference type="GO" id="GO:0006357">
    <property type="term" value="P:regulation of transcription by RNA polymerase II"/>
    <property type="evidence" value="ECO:0007669"/>
    <property type="project" value="TreeGrafter"/>
</dbReference>
<organism evidence="4 5">
    <name type="scientific">Allacma fusca</name>
    <dbReference type="NCBI Taxonomy" id="39272"/>
    <lineage>
        <taxon>Eukaryota</taxon>
        <taxon>Metazoa</taxon>
        <taxon>Ecdysozoa</taxon>
        <taxon>Arthropoda</taxon>
        <taxon>Hexapoda</taxon>
        <taxon>Collembola</taxon>
        <taxon>Symphypleona</taxon>
        <taxon>Sminthuridae</taxon>
        <taxon>Allacma</taxon>
    </lineage>
</organism>
<feature type="region of interest" description="Disordered" evidence="2">
    <location>
        <begin position="179"/>
        <end position="210"/>
    </location>
</feature>
<comment type="caution">
    <text evidence="4">The sequence shown here is derived from an EMBL/GenBank/DDBJ whole genome shotgun (WGS) entry which is preliminary data.</text>
</comment>
<reference evidence="4" key="1">
    <citation type="submission" date="2021-06" db="EMBL/GenBank/DDBJ databases">
        <authorList>
            <person name="Hodson N. C."/>
            <person name="Mongue J. A."/>
            <person name="Jaron S. K."/>
        </authorList>
    </citation>
    <scope>NUCLEOTIDE SEQUENCE</scope>
</reference>
<protein>
    <recommendedName>
        <fullName evidence="3">BTB domain-containing protein</fullName>
    </recommendedName>
</protein>